<dbReference type="InterPro" id="IPR001173">
    <property type="entry name" value="Glyco_trans_2-like"/>
</dbReference>
<feature type="domain" description="Glycosyltransferase 2-like" evidence="5">
    <location>
        <begin position="124"/>
        <end position="207"/>
    </location>
</feature>
<dbReference type="PANTHER" id="PTHR43685:SF5">
    <property type="entry name" value="GLYCOSYLTRANSFERASE EPSE-RELATED"/>
    <property type="match status" value="1"/>
</dbReference>
<keyword evidence="7" id="KW-1185">Reference proteome</keyword>
<dbReference type="EMBL" id="CAUJNA010003452">
    <property type="protein sequence ID" value="CAJ1402464.1"/>
    <property type="molecule type" value="Genomic_DNA"/>
</dbReference>
<comment type="caution">
    <text evidence="6">The sequence shown here is derived from an EMBL/GenBank/DDBJ whole genome shotgun (WGS) entry which is preliminary data.</text>
</comment>
<sequence length="427" mass="46321">MISVIMPCRNGMPFLPWALDDLASSSVALEVLVCDDGSSDGSAEWLQRLHTALEAPDVPDAPDAPSAPDAPGAPDAPDGESWDPACGLSSDTPWVQQEPWPGEDAAPSPAVVSRKMCAAGHRLVLLNSGGRGQGAAQNACLQAASAPLVGLMDADDRGDPERFQKLLDALKDHRDWIGACSQVRIFGTVSEGMARYVQWQNSLLQPEELMQSRFVEIPALHQSGLYPRSLLLETLQGYRDLPGWPIDIDTWMRLAEAGARIGKVPMQLYGWRQHTLQSTRNHGRCGIDRLRNCKAHFLLRSLPKIRRLEIWSTGETLARWREALQSQMPKEARMELALLDWRPKGRSRGGARRKEGEGGGGGGGGGAAAYATVKTEVELAAEMDGDGEATSQGQAVIHEAIPCSSPPPPLDRSHESVARASSLRLWK</sequence>
<evidence type="ECO:0000256" key="4">
    <source>
        <dbReference type="SAM" id="MobiDB-lite"/>
    </source>
</evidence>
<name>A0AA36JB62_9DINO</name>
<protein>
    <recommendedName>
        <fullName evidence="5">Glycosyltransferase 2-like domain-containing protein</fullName>
    </recommendedName>
</protein>
<comment type="similarity">
    <text evidence="1">Belongs to the glycosyltransferase 2 family.</text>
</comment>
<dbReference type="Gene3D" id="3.90.550.10">
    <property type="entry name" value="Spore Coat Polysaccharide Biosynthesis Protein SpsA, Chain A"/>
    <property type="match status" value="2"/>
</dbReference>
<dbReference type="InterPro" id="IPR029044">
    <property type="entry name" value="Nucleotide-diphossugar_trans"/>
</dbReference>
<feature type="region of interest" description="Disordered" evidence="4">
    <location>
        <begin position="344"/>
        <end position="367"/>
    </location>
</feature>
<dbReference type="AlphaFoldDB" id="A0AA36JB62"/>
<keyword evidence="3" id="KW-0808">Transferase</keyword>
<gene>
    <name evidence="6" type="ORF">EVOR1521_LOCUS25351</name>
</gene>
<evidence type="ECO:0000313" key="6">
    <source>
        <dbReference type="EMBL" id="CAJ1402464.1"/>
    </source>
</evidence>
<dbReference type="PANTHER" id="PTHR43685">
    <property type="entry name" value="GLYCOSYLTRANSFERASE"/>
    <property type="match status" value="1"/>
</dbReference>
<feature type="compositionally biased region" description="Gly residues" evidence="4">
    <location>
        <begin position="358"/>
        <end position="367"/>
    </location>
</feature>
<dbReference type="Pfam" id="PF00535">
    <property type="entry name" value="Glycos_transf_2"/>
    <property type="match status" value="2"/>
</dbReference>
<evidence type="ECO:0000256" key="1">
    <source>
        <dbReference type="ARBA" id="ARBA00006739"/>
    </source>
</evidence>
<organism evidence="6 7">
    <name type="scientific">Effrenium voratum</name>
    <dbReference type="NCBI Taxonomy" id="2562239"/>
    <lineage>
        <taxon>Eukaryota</taxon>
        <taxon>Sar</taxon>
        <taxon>Alveolata</taxon>
        <taxon>Dinophyceae</taxon>
        <taxon>Suessiales</taxon>
        <taxon>Symbiodiniaceae</taxon>
        <taxon>Effrenium</taxon>
    </lineage>
</organism>
<dbReference type="GO" id="GO:0016757">
    <property type="term" value="F:glycosyltransferase activity"/>
    <property type="evidence" value="ECO:0007669"/>
    <property type="project" value="UniProtKB-KW"/>
</dbReference>
<evidence type="ECO:0000256" key="2">
    <source>
        <dbReference type="ARBA" id="ARBA00022676"/>
    </source>
</evidence>
<accession>A0AA36JB62</accession>
<feature type="compositionally biased region" description="Low complexity" evidence="4">
    <location>
        <begin position="56"/>
        <end position="76"/>
    </location>
</feature>
<dbReference type="InterPro" id="IPR050834">
    <property type="entry name" value="Glycosyltransf_2"/>
</dbReference>
<reference evidence="6" key="1">
    <citation type="submission" date="2023-08" db="EMBL/GenBank/DDBJ databases">
        <authorList>
            <person name="Chen Y."/>
            <person name="Shah S."/>
            <person name="Dougan E. K."/>
            <person name="Thang M."/>
            <person name="Chan C."/>
        </authorList>
    </citation>
    <scope>NUCLEOTIDE SEQUENCE</scope>
</reference>
<evidence type="ECO:0000313" key="7">
    <source>
        <dbReference type="Proteomes" id="UP001178507"/>
    </source>
</evidence>
<dbReference type="SUPFAM" id="SSF53448">
    <property type="entry name" value="Nucleotide-diphospho-sugar transferases"/>
    <property type="match status" value="1"/>
</dbReference>
<dbReference type="Proteomes" id="UP001178507">
    <property type="component" value="Unassembled WGS sequence"/>
</dbReference>
<feature type="region of interest" description="Disordered" evidence="4">
    <location>
        <begin position="400"/>
        <end position="427"/>
    </location>
</feature>
<keyword evidence="2" id="KW-0328">Glycosyltransferase</keyword>
<feature type="domain" description="Glycosyltransferase 2-like" evidence="5">
    <location>
        <begin position="3"/>
        <end position="51"/>
    </location>
</feature>
<evidence type="ECO:0000259" key="5">
    <source>
        <dbReference type="Pfam" id="PF00535"/>
    </source>
</evidence>
<evidence type="ECO:0000256" key="3">
    <source>
        <dbReference type="ARBA" id="ARBA00022679"/>
    </source>
</evidence>
<proteinExistence type="inferred from homology"/>
<feature type="region of interest" description="Disordered" evidence="4">
    <location>
        <begin position="56"/>
        <end position="108"/>
    </location>
</feature>